<sequence length="1454" mass="161100">MDTCPDGSDRSFGPRVDPGCRSLDFTLQFEDFFFACLPAALFILLSTWSLITLLQRQARFSLCSKLLASKLAALTVLLAAYLALLVLRVQNQSFTTSASLAADVLYVIATSIALTLSFLDHQRSLRPSTIFSLYLSASVIFGAARTRTLWLMGSRSPVPVAMTVALAFTVTTLLLQSTKKNIISSPQNPSFAPEQLSGIWNRTIFAWIIPTLRAGYARIISLHDLPILDTKLESRYMQEKLNATWAKYNYRSRYSLLRACFRAYLFSFMGPIIPRLCLATITFSQPLLVNTTVNFVGQTDPDPNYGKGLVGAWALVYLGIAVSKSIYWYQNFRFTTRLRGGLIALVYQQSLRVRAFESGEITAVALMSTDVERLVNGMLSFHEVWASLLHIAIAAWLLGLQLSVACLAPILLVTVFVVATSKISVAAKNAQVDWIEKVQERLRVTSTMLRDMKAVKMTGLSGVMFDIIQSLRMGEIKTSRAYRKLLTAMVFLSLTPINLAPVLTFAVYTIIAVFWKHESLLTARAFTSISLITLLTSPVVIFIQALPNVVQCLGMFDRIQEFCNSTARESTKEENTYITDYQTGSDINSLTMKSTGTQSTQIWGREHISLSGQSFSWHKRQSAILKDLNVKLHRGSITAIVGPVGSGKSSFLCSLLGEMISIPSGKDPVRLRLSEPIAYCAQQPWLENGTICQNIIGVSPYDEQWYSAVKAACGLDVDTEKLEKGDQTCVGSDGLNLSGGQKQRVALARAVYSRQNIVLLDDVFSGMDAHTADLVSSRLLGRHGFLRKNHMTVVVATHSHKIIALADSIIVLEGGIITEIGSPANLLASDGYINRLGFKLFSDGEPAEESPQSRGVLHSSEFTQVSKEVRKETRKAPADLRRKNGDIAVYKYYLTSAGYGAVGLYIGFVTLWEFCTNFSSIILKWWSEANSEEPNRDAGMWMGLYAMLGVLGTLGVFVAAWVAFVFVISNTAARLHLDLLQSTLKSSFQFLTTMDHGELLNRFSQDMELIDMELPIVMVNYTSTAVSCIISLIILAIFSKYLGVAVPFLAIAVYFLQRFYLQTSRQVRLLSIEARAPLYSHFTESVAGAMTIRAFGWESQFEERCYHHIDVSQKPAYLQSCIQHWLGFVLDVMVAVLAIALVGTVLTWHDKFSAGSAGVSLIMVMGFNEIIARLIQNWTKLESSVGAVTRVMRFIGESDSEDIQSRHAIMPLEWPQTGAVDFLNVVASYGSPATPVLRNISLSVRPGEHIAICGRTGSGKTSLALSLLQMTDIQEGQIVVDGIDASTVTREDLRARLNVVPQDPFLMPGTIRFNIDPFRGASDHQITQTLVRVGVWDMIRDQGGLDKEIDIAAWSAGQKQLLCLSRAMVRKCRILILDEMASSVDSETESKIQEIIDTEFKDCTVLAVMHRLKHVMRYDSVALLNDGVLLEYDQPASLINRPTRFAELYKSNIG</sequence>
<feature type="domain" description="ABC transporter" evidence="11">
    <location>
        <begin position="610"/>
        <end position="839"/>
    </location>
</feature>
<evidence type="ECO:0000256" key="10">
    <source>
        <dbReference type="SAM" id="Phobius"/>
    </source>
</evidence>
<evidence type="ECO:0000256" key="4">
    <source>
        <dbReference type="ARBA" id="ARBA00022475"/>
    </source>
</evidence>
<dbReference type="GeneID" id="25297025"/>
<organism evidence="13 14">
    <name type="scientific">Rhinocladiella mackenziei CBS 650.93</name>
    <dbReference type="NCBI Taxonomy" id="1442369"/>
    <lineage>
        <taxon>Eukaryota</taxon>
        <taxon>Fungi</taxon>
        <taxon>Dikarya</taxon>
        <taxon>Ascomycota</taxon>
        <taxon>Pezizomycotina</taxon>
        <taxon>Eurotiomycetes</taxon>
        <taxon>Chaetothyriomycetidae</taxon>
        <taxon>Chaetothyriales</taxon>
        <taxon>Herpotrichiellaceae</taxon>
        <taxon>Rhinocladiella</taxon>
    </lineage>
</organism>
<dbReference type="CDD" id="cd03244">
    <property type="entry name" value="ABCC_MRP_domain2"/>
    <property type="match status" value="1"/>
</dbReference>
<feature type="transmembrane region" description="Helical" evidence="10">
    <location>
        <begin position="485"/>
        <end position="515"/>
    </location>
</feature>
<evidence type="ECO:0000256" key="2">
    <source>
        <dbReference type="ARBA" id="ARBA00009726"/>
    </source>
</evidence>
<dbReference type="HOGENOM" id="CLU_000604_27_5_1"/>
<keyword evidence="6" id="KW-0547">Nucleotide-binding</keyword>
<dbReference type="PANTHER" id="PTHR24223">
    <property type="entry name" value="ATP-BINDING CASSETTE SUB-FAMILY C"/>
    <property type="match status" value="1"/>
</dbReference>
<dbReference type="CDD" id="cd03250">
    <property type="entry name" value="ABCC_MRP_domain1"/>
    <property type="match status" value="1"/>
</dbReference>
<accession>A0A0D2I5Z8</accession>
<evidence type="ECO:0000256" key="9">
    <source>
        <dbReference type="ARBA" id="ARBA00023136"/>
    </source>
</evidence>
<dbReference type="InterPro" id="IPR050173">
    <property type="entry name" value="ABC_transporter_C-like"/>
</dbReference>
<dbReference type="InterPro" id="IPR036640">
    <property type="entry name" value="ABC1_TM_sf"/>
</dbReference>
<feature type="transmembrane region" description="Helical" evidence="10">
    <location>
        <begin position="1017"/>
        <end position="1038"/>
    </location>
</feature>
<dbReference type="PROSITE" id="PS50893">
    <property type="entry name" value="ABC_TRANSPORTER_2"/>
    <property type="match status" value="2"/>
</dbReference>
<feature type="domain" description="ABC transporter" evidence="11">
    <location>
        <begin position="1220"/>
        <end position="1451"/>
    </location>
</feature>
<dbReference type="PANTHER" id="PTHR24223:SF404">
    <property type="entry name" value="ABC MULTIDRUG TRANSPORTER (EUROFUNG)-RELATED"/>
    <property type="match status" value="1"/>
</dbReference>
<keyword evidence="8 10" id="KW-1133">Transmembrane helix</keyword>
<protein>
    <submittedName>
        <fullName evidence="13">Rhinocladiella mackenziei CBS 650.93 unplaced genomic scaffold supercont1.7, whole genome shotgun sequence</fullName>
    </submittedName>
</protein>
<evidence type="ECO:0000256" key="1">
    <source>
        <dbReference type="ARBA" id="ARBA00004651"/>
    </source>
</evidence>
<dbReference type="Pfam" id="PF00664">
    <property type="entry name" value="ABC_membrane"/>
    <property type="match status" value="1"/>
</dbReference>
<dbReference type="FunFam" id="1.20.1560.10:FF:000055">
    <property type="entry name" value="ABC multidrug transporter (Eurofung)"/>
    <property type="match status" value="1"/>
</dbReference>
<dbReference type="GO" id="GO:0016887">
    <property type="term" value="F:ATP hydrolysis activity"/>
    <property type="evidence" value="ECO:0007669"/>
    <property type="project" value="InterPro"/>
</dbReference>
<evidence type="ECO:0000259" key="11">
    <source>
        <dbReference type="PROSITE" id="PS50893"/>
    </source>
</evidence>
<feature type="transmembrane region" description="Helical" evidence="10">
    <location>
        <begin position="1044"/>
        <end position="1061"/>
    </location>
</feature>
<evidence type="ECO:0000313" key="13">
    <source>
        <dbReference type="EMBL" id="KIX01229.1"/>
    </source>
</evidence>
<dbReference type="SUPFAM" id="SSF52540">
    <property type="entry name" value="P-loop containing nucleoside triphosphate hydrolases"/>
    <property type="match status" value="2"/>
</dbReference>
<dbReference type="InterPro" id="IPR003593">
    <property type="entry name" value="AAA+_ATPase"/>
</dbReference>
<reference evidence="13 14" key="1">
    <citation type="submission" date="2015-01" db="EMBL/GenBank/DDBJ databases">
        <title>The Genome Sequence of Rhinocladiella mackenzie CBS 650.93.</title>
        <authorList>
            <consortium name="The Broad Institute Genomics Platform"/>
            <person name="Cuomo C."/>
            <person name="de Hoog S."/>
            <person name="Gorbushina A."/>
            <person name="Stielow B."/>
            <person name="Teixiera M."/>
            <person name="Abouelleil A."/>
            <person name="Chapman S.B."/>
            <person name="Priest M."/>
            <person name="Young S.K."/>
            <person name="Wortman J."/>
            <person name="Nusbaum C."/>
            <person name="Birren B."/>
        </authorList>
    </citation>
    <scope>NUCLEOTIDE SEQUENCE [LARGE SCALE GENOMIC DNA]</scope>
    <source>
        <strain evidence="13 14">CBS 650.93</strain>
    </source>
</reference>
<dbReference type="InterPro" id="IPR044746">
    <property type="entry name" value="ABCC_6TM_D1"/>
</dbReference>
<feature type="transmembrane region" description="Helical" evidence="10">
    <location>
        <begin position="308"/>
        <end position="329"/>
    </location>
</feature>
<dbReference type="CDD" id="cd18579">
    <property type="entry name" value="ABC_6TM_ABCC_D1"/>
    <property type="match status" value="1"/>
</dbReference>
<evidence type="ECO:0000259" key="12">
    <source>
        <dbReference type="PROSITE" id="PS50929"/>
    </source>
</evidence>
<dbReference type="GO" id="GO:0140359">
    <property type="term" value="F:ABC-type transporter activity"/>
    <property type="evidence" value="ECO:0007669"/>
    <property type="project" value="InterPro"/>
</dbReference>
<name>A0A0D2I5Z8_9EURO</name>
<dbReference type="VEuPathDB" id="FungiDB:Z518_08954"/>
<feature type="transmembrane region" description="Helical" evidence="10">
    <location>
        <begin position="158"/>
        <end position="175"/>
    </location>
</feature>
<feature type="transmembrane region" description="Helical" evidence="10">
    <location>
        <begin position="388"/>
        <end position="419"/>
    </location>
</feature>
<dbReference type="InterPro" id="IPR027417">
    <property type="entry name" value="P-loop_NTPase"/>
</dbReference>
<proteinExistence type="inferred from homology"/>
<feature type="transmembrane region" description="Helical" evidence="10">
    <location>
        <begin position="892"/>
        <end position="912"/>
    </location>
</feature>
<feature type="transmembrane region" description="Helical" evidence="10">
    <location>
        <begin position="32"/>
        <end position="54"/>
    </location>
</feature>
<evidence type="ECO:0000256" key="8">
    <source>
        <dbReference type="ARBA" id="ARBA00022989"/>
    </source>
</evidence>
<keyword evidence="7" id="KW-0067">ATP-binding</keyword>
<dbReference type="InterPro" id="IPR003439">
    <property type="entry name" value="ABC_transporter-like_ATP-bd"/>
</dbReference>
<keyword evidence="4" id="KW-1003">Cell membrane</keyword>
<dbReference type="InterPro" id="IPR044726">
    <property type="entry name" value="ABCC_6TM_D2"/>
</dbReference>
<keyword evidence="3" id="KW-0813">Transport</keyword>
<dbReference type="InterPro" id="IPR017871">
    <property type="entry name" value="ABC_transporter-like_CS"/>
</dbReference>
<comment type="similarity">
    <text evidence="2">Belongs to the ABC transporter superfamily. ABCC family. Conjugate transporter (TC 3.A.1.208) subfamily.</text>
</comment>
<feature type="domain" description="ABC transmembrane type-1" evidence="12">
    <location>
        <begin position="276"/>
        <end position="551"/>
    </location>
</feature>
<evidence type="ECO:0000313" key="14">
    <source>
        <dbReference type="Proteomes" id="UP000053617"/>
    </source>
</evidence>
<dbReference type="Gene3D" id="1.20.1560.10">
    <property type="entry name" value="ABC transporter type 1, transmembrane domain"/>
    <property type="match status" value="2"/>
</dbReference>
<keyword evidence="14" id="KW-1185">Reference proteome</keyword>
<evidence type="ECO:0000256" key="3">
    <source>
        <dbReference type="ARBA" id="ARBA00022448"/>
    </source>
</evidence>
<dbReference type="FunFam" id="1.20.1560.10:FF:000066">
    <property type="entry name" value="ABC multidrug transporter (Eurofung)"/>
    <property type="match status" value="1"/>
</dbReference>
<feature type="transmembrane region" description="Helical" evidence="10">
    <location>
        <begin position="1125"/>
        <end position="1146"/>
    </location>
</feature>
<keyword evidence="9 10" id="KW-0472">Membrane</keyword>
<feature type="transmembrane region" description="Helical" evidence="10">
    <location>
        <begin position="263"/>
        <end position="288"/>
    </location>
</feature>
<dbReference type="Gene3D" id="3.40.50.300">
    <property type="entry name" value="P-loop containing nucleotide triphosphate hydrolases"/>
    <property type="match status" value="2"/>
</dbReference>
<feature type="transmembrane region" description="Helical" evidence="10">
    <location>
        <begin position="944"/>
        <end position="968"/>
    </location>
</feature>
<feature type="domain" description="ABC transmembrane type-1" evidence="12">
    <location>
        <begin position="904"/>
        <end position="1183"/>
    </location>
</feature>
<dbReference type="OrthoDB" id="6500128at2759"/>
<keyword evidence="5 10" id="KW-0812">Transmembrane</keyword>
<dbReference type="Proteomes" id="UP000053617">
    <property type="component" value="Unassembled WGS sequence"/>
</dbReference>
<dbReference type="SMART" id="SM00382">
    <property type="entry name" value="AAA"/>
    <property type="match status" value="2"/>
</dbReference>
<dbReference type="SUPFAM" id="SSF90123">
    <property type="entry name" value="ABC transporter transmembrane region"/>
    <property type="match status" value="2"/>
</dbReference>
<evidence type="ECO:0000256" key="6">
    <source>
        <dbReference type="ARBA" id="ARBA00022741"/>
    </source>
</evidence>
<dbReference type="CDD" id="cd18580">
    <property type="entry name" value="ABC_6TM_ABCC_D2"/>
    <property type="match status" value="1"/>
</dbReference>
<dbReference type="Pfam" id="PF00005">
    <property type="entry name" value="ABC_tran"/>
    <property type="match status" value="2"/>
</dbReference>
<dbReference type="FunFam" id="3.40.50.300:FF:000838">
    <property type="entry name" value="ABC multidrug transporter (Eurofung)"/>
    <property type="match status" value="1"/>
</dbReference>
<dbReference type="EMBL" id="KN847481">
    <property type="protein sequence ID" value="KIX01229.1"/>
    <property type="molecule type" value="Genomic_DNA"/>
</dbReference>
<dbReference type="STRING" id="1442369.A0A0D2I5Z8"/>
<dbReference type="GO" id="GO:0005886">
    <property type="term" value="C:plasma membrane"/>
    <property type="evidence" value="ECO:0007669"/>
    <property type="project" value="UniProtKB-SubCell"/>
</dbReference>
<dbReference type="PROSITE" id="PS50929">
    <property type="entry name" value="ABC_TM1F"/>
    <property type="match status" value="2"/>
</dbReference>
<dbReference type="GO" id="GO:0005524">
    <property type="term" value="F:ATP binding"/>
    <property type="evidence" value="ECO:0007669"/>
    <property type="project" value="UniProtKB-KW"/>
</dbReference>
<comment type="subcellular location">
    <subcellularLocation>
        <location evidence="1">Cell membrane</location>
        <topology evidence="1">Multi-pass membrane protein</topology>
    </subcellularLocation>
</comment>
<dbReference type="PROSITE" id="PS00211">
    <property type="entry name" value="ABC_TRANSPORTER_1"/>
    <property type="match status" value="1"/>
</dbReference>
<feature type="transmembrane region" description="Helical" evidence="10">
    <location>
        <begin position="521"/>
        <end position="546"/>
    </location>
</feature>
<feature type="transmembrane region" description="Helical" evidence="10">
    <location>
        <begin position="66"/>
        <end position="87"/>
    </location>
</feature>
<feature type="transmembrane region" description="Helical" evidence="10">
    <location>
        <begin position="99"/>
        <end position="119"/>
    </location>
</feature>
<evidence type="ECO:0000256" key="5">
    <source>
        <dbReference type="ARBA" id="ARBA00022692"/>
    </source>
</evidence>
<dbReference type="InterPro" id="IPR011527">
    <property type="entry name" value="ABC1_TM_dom"/>
</dbReference>
<feature type="transmembrane region" description="Helical" evidence="10">
    <location>
        <begin position="131"/>
        <end position="152"/>
    </location>
</feature>
<evidence type="ECO:0000256" key="7">
    <source>
        <dbReference type="ARBA" id="ARBA00022840"/>
    </source>
</evidence>
<dbReference type="InterPro" id="IPR056227">
    <property type="entry name" value="TMD0_ABC"/>
</dbReference>
<dbReference type="Pfam" id="PF24357">
    <property type="entry name" value="TMD0_ABC"/>
    <property type="match status" value="1"/>
</dbReference>
<gene>
    <name evidence="13" type="ORF">Z518_08954</name>
</gene>
<dbReference type="RefSeq" id="XP_013268365.1">
    <property type="nucleotide sequence ID" value="XM_013412911.1"/>
</dbReference>